<evidence type="ECO:0000313" key="4">
    <source>
        <dbReference type="Proteomes" id="UP000319771"/>
    </source>
</evidence>
<dbReference type="Proteomes" id="UP000319771">
    <property type="component" value="Unassembled WGS sequence"/>
</dbReference>
<proteinExistence type="predicted"/>
<accession>A0A538U4H3</accession>
<dbReference type="EMBL" id="VBPB01000202">
    <property type="protein sequence ID" value="TMQ70800.1"/>
    <property type="molecule type" value="Genomic_DNA"/>
</dbReference>
<sequence length="295" mass="34735">MGRFDNLHEIERLDPERDHQRIMHLSFGYEFPWDSVRSLEIALYRTYCIPSISGLLDRTGEFYQHTQRRYDDTAILIAEMCEWGYEGGRGQEALARINWAHGHFKIGNDDFLYVLWTFISEPIRWMDTFCWRKLCPNERQGYYYFWREVGKRMGMRDIPPSLEAFTAWAAAYEREHFHFAETNQKIGSATRDLFASWFPRLTAPIVNYSIYALLDDDMLQAFGFPKPLPLTRPMIRAGLKLRGAFIRWLPPRRQPHFFTDNPNLTHPKGYEIDKLGPPKLVASEERAKAQADTPD</sequence>
<evidence type="ECO:0000313" key="3">
    <source>
        <dbReference type="EMBL" id="TMQ70800.1"/>
    </source>
</evidence>
<reference evidence="3 4" key="1">
    <citation type="journal article" date="2019" name="Nat. Microbiol.">
        <title>Mediterranean grassland soil C-N compound turnover is dependent on rainfall and depth, and is mediated by genomically divergent microorganisms.</title>
        <authorList>
            <person name="Diamond S."/>
            <person name="Andeer P.F."/>
            <person name="Li Z."/>
            <person name="Crits-Christoph A."/>
            <person name="Burstein D."/>
            <person name="Anantharaman K."/>
            <person name="Lane K.R."/>
            <person name="Thomas B.C."/>
            <person name="Pan C."/>
            <person name="Northen T.R."/>
            <person name="Banfield J.F."/>
        </authorList>
    </citation>
    <scope>NUCLEOTIDE SEQUENCE [LARGE SCALE GENOMIC DNA]</scope>
    <source>
        <strain evidence="3">WS_11</strain>
    </source>
</reference>
<dbReference type="PANTHER" id="PTHR36124:SF1">
    <property type="entry name" value="ER-BOUND OXYGENASE MPAB_MPAB'_RUBBER OXYGENASE CATALYTIC DOMAIN-CONTAINING PROTEIN"/>
    <property type="match status" value="1"/>
</dbReference>
<feature type="region of interest" description="Disordered" evidence="1">
    <location>
        <begin position="273"/>
        <end position="295"/>
    </location>
</feature>
<feature type="domain" description="ER-bound oxygenase mpaB/mpaB'/Rubber oxygenase catalytic" evidence="2">
    <location>
        <begin position="60"/>
        <end position="232"/>
    </location>
</feature>
<evidence type="ECO:0000256" key="1">
    <source>
        <dbReference type="SAM" id="MobiDB-lite"/>
    </source>
</evidence>
<name>A0A538U4H3_UNCEI</name>
<protein>
    <submittedName>
        <fullName evidence="3">DUF2236 domain-containing protein</fullName>
    </submittedName>
</protein>
<evidence type="ECO:0000259" key="2">
    <source>
        <dbReference type="Pfam" id="PF09995"/>
    </source>
</evidence>
<organism evidence="3 4">
    <name type="scientific">Eiseniibacteriota bacterium</name>
    <dbReference type="NCBI Taxonomy" id="2212470"/>
    <lineage>
        <taxon>Bacteria</taxon>
        <taxon>Candidatus Eiseniibacteriota</taxon>
    </lineage>
</organism>
<dbReference type="AlphaFoldDB" id="A0A538U4H3"/>
<dbReference type="GO" id="GO:0016491">
    <property type="term" value="F:oxidoreductase activity"/>
    <property type="evidence" value="ECO:0007669"/>
    <property type="project" value="InterPro"/>
</dbReference>
<comment type="caution">
    <text evidence="3">The sequence shown here is derived from an EMBL/GenBank/DDBJ whole genome shotgun (WGS) entry which is preliminary data.</text>
</comment>
<dbReference type="Pfam" id="PF09995">
    <property type="entry name" value="MPAB_Lcp_cat"/>
    <property type="match status" value="1"/>
</dbReference>
<gene>
    <name evidence="3" type="ORF">E6K81_11770</name>
</gene>
<feature type="compositionally biased region" description="Basic and acidic residues" evidence="1">
    <location>
        <begin position="273"/>
        <end position="289"/>
    </location>
</feature>
<dbReference type="InterPro" id="IPR018713">
    <property type="entry name" value="MPAB/Lcp_cat_dom"/>
</dbReference>
<dbReference type="InterPro" id="IPR046366">
    <property type="entry name" value="MPAB"/>
</dbReference>
<dbReference type="PANTHER" id="PTHR36124">
    <property type="match status" value="1"/>
</dbReference>